<dbReference type="InterPro" id="IPR000962">
    <property type="entry name" value="Znf_DskA_TraR"/>
</dbReference>
<comment type="caution">
    <text evidence="7">The sequence shown here is derived from an EMBL/GenBank/DDBJ whole genome shotgun (WGS) entry which is preliminary data.</text>
</comment>
<feature type="zinc finger region" description="dksA C4-type" evidence="4">
    <location>
        <begin position="84"/>
        <end position="108"/>
    </location>
</feature>
<dbReference type="PROSITE" id="PS51128">
    <property type="entry name" value="ZF_DKSA_2"/>
    <property type="match status" value="1"/>
</dbReference>
<evidence type="ECO:0000313" key="7">
    <source>
        <dbReference type="EMBL" id="PVE47062.1"/>
    </source>
</evidence>
<dbReference type="EMBL" id="QDDR01000006">
    <property type="protein sequence ID" value="PVE47062.1"/>
    <property type="molecule type" value="Genomic_DNA"/>
</dbReference>
<dbReference type="PANTHER" id="PTHR33823">
    <property type="entry name" value="RNA POLYMERASE-BINDING TRANSCRIPTION FACTOR DKSA-RELATED"/>
    <property type="match status" value="1"/>
</dbReference>
<name>A0A2T7UQW7_9RHOB</name>
<dbReference type="PANTHER" id="PTHR33823:SF4">
    <property type="entry name" value="GENERAL STRESS PROTEIN 16O"/>
    <property type="match status" value="1"/>
</dbReference>
<dbReference type="SUPFAM" id="SSF109635">
    <property type="entry name" value="DnaK suppressor protein DksA, alpha-hairpin domain"/>
    <property type="match status" value="1"/>
</dbReference>
<reference evidence="7 8" key="1">
    <citation type="journal article" date="2011" name="Syst. Appl. Microbiol.">
        <title>Defluviimonas denitrificans gen. nov., sp. nov., and Pararhodobacter aggregans gen. nov., sp. nov., non-phototrophic Rhodobacteraceae from the biofilter of a marine aquaculture.</title>
        <authorList>
            <person name="Foesel B.U."/>
            <person name="Drake H.L."/>
            <person name="Schramm A."/>
        </authorList>
    </citation>
    <scope>NUCLEOTIDE SEQUENCE [LARGE SCALE GENOMIC DNA]</scope>
    <source>
        <strain evidence="7 8">D1-19</strain>
    </source>
</reference>
<proteinExistence type="predicted"/>
<keyword evidence="2" id="KW-0863">Zinc-finger</keyword>
<keyword evidence="8" id="KW-1185">Reference proteome</keyword>
<dbReference type="RefSeq" id="WP_107752074.1">
    <property type="nucleotide sequence ID" value="NZ_QBKF01000006.1"/>
</dbReference>
<sequence length="110" mass="12314">MSAFTAKELSHHKGRLVARLAELDSRLHGIEDELMSHQSRDWEDLATERENDEVLTSLGDEGKQELRAILAALKRLGEGEYGFCVTCGTRISDERLEVLPATPFCRDCAP</sequence>
<dbReference type="AlphaFoldDB" id="A0A2T7UQW7"/>
<evidence type="ECO:0000313" key="8">
    <source>
        <dbReference type="Proteomes" id="UP000244810"/>
    </source>
</evidence>
<evidence type="ECO:0000256" key="3">
    <source>
        <dbReference type="ARBA" id="ARBA00022833"/>
    </source>
</evidence>
<evidence type="ECO:0000259" key="5">
    <source>
        <dbReference type="Pfam" id="PF01258"/>
    </source>
</evidence>
<dbReference type="GO" id="GO:0032259">
    <property type="term" value="P:methylation"/>
    <property type="evidence" value="ECO:0007669"/>
    <property type="project" value="UniProtKB-KW"/>
</dbReference>
<dbReference type="OrthoDB" id="1121111at2"/>
<keyword evidence="7" id="KW-0489">Methyltransferase</keyword>
<organism evidence="7 8">
    <name type="scientific">Pararhodobacter aggregans</name>
    <dbReference type="NCBI Taxonomy" id="404875"/>
    <lineage>
        <taxon>Bacteria</taxon>
        <taxon>Pseudomonadati</taxon>
        <taxon>Pseudomonadota</taxon>
        <taxon>Alphaproteobacteria</taxon>
        <taxon>Rhodobacterales</taxon>
        <taxon>Paracoccaceae</taxon>
        <taxon>Pararhodobacter</taxon>
    </lineage>
</organism>
<dbReference type="Proteomes" id="UP000244810">
    <property type="component" value="Unassembled WGS sequence"/>
</dbReference>
<gene>
    <name evidence="7" type="ORF">DDE23_12455</name>
</gene>
<dbReference type="Pfam" id="PF01258">
    <property type="entry name" value="zf-dskA_traR"/>
    <property type="match status" value="1"/>
</dbReference>
<dbReference type="InterPro" id="IPR037187">
    <property type="entry name" value="DnaK_N"/>
</dbReference>
<keyword evidence="7" id="KW-0808">Transferase</keyword>
<evidence type="ECO:0000256" key="1">
    <source>
        <dbReference type="ARBA" id="ARBA00022723"/>
    </source>
</evidence>
<keyword evidence="3" id="KW-0862">Zinc</keyword>
<evidence type="ECO:0000256" key="4">
    <source>
        <dbReference type="PROSITE-ProRule" id="PRU00510"/>
    </source>
</evidence>
<dbReference type="InterPro" id="IPR048487">
    <property type="entry name" value="DksA-like_N"/>
</dbReference>
<dbReference type="Gene3D" id="1.20.120.910">
    <property type="entry name" value="DksA, coiled-coil domain"/>
    <property type="match status" value="1"/>
</dbReference>
<evidence type="ECO:0000259" key="6">
    <source>
        <dbReference type="Pfam" id="PF21173"/>
    </source>
</evidence>
<dbReference type="GO" id="GO:0008168">
    <property type="term" value="F:methyltransferase activity"/>
    <property type="evidence" value="ECO:0007669"/>
    <property type="project" value="UniProtKB-KW"/>
</dbReference>
<evidence type="ECO:0000256" key="2">
    <source>
        <dbReference type="ARBA" id="ARBA00022771"/>
    </source>
</evidence>
<feature type="domain" description="DnaK suppressor protein-like N-terminal" evidence="6">
    <location>
        <begin position="14"/>
        <end position="76"/>
    </location>
</feature>
<dbReference type="Pfam" id="PF21173">
    <property type="entry name" value="DksA-like_N"/>
    <property type="match status" value="1"/>
</dbReference>
<dbReference type="SUPFAM" id="SSF57716">
    <property type="entry name" value="Glucocorticoid receptor-like (DNA-binding domain)"/>
    <property type="match status" value="1"/>
</dbReference>
<protein>
    <submittedName>
        <fullName evidence="7">Dimethylmenaquinone methyltransferase</fullName>
    </submittedName>
</protein>
<keyword evidence="1" id="KW-0479">Metal-binding</keyword>
<feature type="domain" description="Zinc finger DksA/TraR C4-type" evidence="5">
    <location>
        <begin position="79"/>
        <end position="109"/>
    </location>
</feature>
<dbReference type="GO" id="GO:0008270">
    <property type="term" value="F:zinc ion binding"/>
    <property type="evidence" value="ECO:0007669"/>
    <property type="project" value="UniProtKB-KW"/>
</dbReference>
<accession>A0A2T7UQW7</accession>